<reference evidence="11 12" key="1">
    <citation type="journal article" date="2023" name="Mol. Ecol. Resour.">
        <title>Chromosome-level genome assembly of a triploid poplar Populus alba 'Berolinensis'.</title>
        <authorList>
            <person name="Chen S."/>
            <person name="Yu Y."/>
            <person name="Wang X."/>
            <person name="Wang S."/>
            <person name="Zhang T."/>
            <person name="Zhou Y."/>
            <person name="He R."/>
            <person name="Meng N."/>
            <person name="Wang Y."/>
            <person name="Liu W."/>
            <person name="Liu Z."/>
            <person name="Liu J."/>
            <person name="Guo Q."/>
            <person name="Huang H."/>
            <person name="Sederoff R.R."/>
            <person name="Wang G."/>
            <person name="Qu G."/>
            <person name="Chen S."/>
        </authorList>
    </citation>
    <scope>NUCLEOTIDE SEQUENCE [LARGE SCALE GENOMIC DNA]</scope>
    <source>
        <strain evidence="11">SC-2020</strain>
    </source>
</reference>
<sequence>MKKSALLKASSSAELESLDLSQNNLSREIPQQLLQPNNFLAIFNVSHNPLTGPIPRGKQFDTFENGQVLSENQQQLAWQLGSI</sequence>
<organism evidence="11 12">
    <name type="scientific">Populus alba x Populus x berolinensis</name>
    <dbReference type="NCBI Taxonomy" id="444605"/>
    <lineage>
        <taxon>Eukaryota</taxon>
        <taxon>Viridiplantae</taxon>
        <taxon>Streptophyta</taxon>
        <taxon>Embryophyta</taxon>
        <taxon>Tracheophyta</taxon>
        <taxon>Spermatophyta</taxon>
        <taxon>Magnoliopsida</taxon>
        <taxon>eudicotyledons</taxon>
        <taxon>Gunneridae</taxon>
        <taxon>Pentapetalae</taxon>
        <taxon>rosids</taxon>
        <taxon>fabids</taxon>
        <taxon>Malpighiales</taxon>
        <taxon>Salicaceae</taxon>
        <taxon>Saliceae</taxon>
        <taxon>Populus</taxon>
    </lineage>
</organism>
<keyword evidence="10" id="KW-0325">Glycoprotein</keyword>
<comment type="subcellular location">
    <subcellularLocation>
        <location evidence="1">Cell membrane</location>
        <topology evidence="1">Single-pass type I membrane protein</topology>
    </subcellularLocation>
</comment>
<evidence type="ECO:0000313" key="12">
    <source>
        <dbReference type="Proteomes" id="UP001164929"/>
    </source>
</evidence>
<evidence type="ECO:0000256" key="1">
    <source>
        <dbReference type="ARBA" id="ARBA00004251"/>
    </source>
</evidence>
<protein>
    <submittedName>
        <fullName evidence="11">Uncharacterized protein</fullName>
    </submittedName>
</protein>
<comment type="caution">
    <text evidence="11">The sequence shown here is derived from an EMBL/GenBank/DDBJ whole genome shotgun (WGS) entry which is preliminary data.</text>
</comment>
<evidence type="ECO:0000313" key="11">
    <source>
        <dbReference type="EMBL" id="KAJ7013130.1"/>
    </source>
</evidence>
<evidence type="ECO:0000256" key="7">
    <source>
        <dbReference type="ARBA" id="ARBA00022989"/>
    </source>
</evidence>
<evidence type="ECO:0000256" key="6">
    <source>
        <dbReference type="ARBA" id="ARBA00022737"/>
    </source>
</evidence>
<dbReference type="InterPro" id="IPR032675">
    <property type="entry name" value="LRR_dom_sf"/>
</dbReference>
<comment type="similarity">
    <text evidence="2">Belongs to the RLP family.</text>
</comment>
<proteinExistence type="inferred from homology"/>
<keyword evidence="6" id="KW-0677">Repeat</keyword>
<dbReference type="AlphaFoldDB" id="A0AAD6WHL5"/>
<accession>A0AAD6WHL5</accession>
<dbReference type="EMBL" id="JAQIZT010000001">
    <property type="protein sequence ID" value="KAJ7013130.1"/>
    <property type="molecule type" value="Genomic_DNA"/>
</dbReference>
<evidence type="ECO:0000256" key="3">
    <source>
        <dbReference type="ARBA" id="ARBA00022475"/>
    </source>
</evidence>
<dbReference type="Proteomes" id="UP001164929">
    <property type="component" value="Chromosome 1"/>
</dbReference>
<dbReference type="Pfam" id="PF00560">
    <property type="entry name" value="LRR_1"/>
    <property type="match status" value="1"/>
</dbReference>
<evidence type="ECO:0000256" key="4">
    <source>
        <dbReference type="ARBA" id="ARBA00022614"/>
    </source>
</evidence>
<name>A0AAD6WHL5_9ROSI</name>
<dbReference type="PANTHER" id="PTHR27004:SF447">
    <property type="entry name" value="RECEPTOR LIKE PROTEIN 30-LIKE"/>
    <property type="match status" value="1"/>
</dbReference>
<gene>
    <name evidence="11" type="ORF">NC653_002986</name>
</gene>
<dbReference type="Gene3D" id="3.80.10.10">
    <property type="entry name" value="Ribonuclease Inhibitor"/>
    <property type="match status" value="1"/>
</dbReference>
<evidence type="ECO:0000256" key="2">
    <source>
        <dbReference type="ARBA" id="ARBA00009592"/>
    </source>
</evidence>
<dbReference type="SUPFAM" id="SSF52058">
    <property type="entry name" value="L domain-like"/>
    <property type="match status" value="1"/>
</dbReference>
<keyword evidence="8" id="KW-0472">Membrane</keyword>
<keyword evidence="4" id="KW-0433">Leucine-rich repeat</keyword>
<evidence type="ECO:0000256" key="9">
    <source>
        <dbReference type="ARBA" id="ARBA00023170"/>
    </source>
</evidence>
<dbReference type="GO" id="GO:0005886">
    <property type="term" value="C:plasma membrane"/>
    <property type="evidence" value="ECO:0007669"/>
    <property type="project" value="UniProtKB-SubCell"/>
</dbReference>
<evidence type="ECO:0000256" key="8">
    <source>
        <dbReference type="ARBA" id="ARBA00023136"/>
    </source>
</evidence>
<keyword evidence="3" id="KW-1003">Cell membrane</keyword>
<evidence type="ECO:0000256" key="5">
    <source>
        <dbReference type="ARBA" id="ARBA00022692"/>
    </source>
</evidence>
<dbReference type="PANTHER" id="PTHR27004">
    <property type="entry name" value="RECEPTOR-LIKE PROTEIN 12 ISOFORM X1"/>
    <property type="match status" value="1"/>
</dbReference>
<keyword evidence="5" id="KW-0812">Transmembrane</keyword>
<dbReference type="InterPro" id="IPR001611">
    <property type="entry name" value="Leu-rich_rpt"/>
</dbReference>
<evidence type="ECO:0000256" key="10">
    <source>
        <dbReference type="ARBA" id="ARBA00023180"/>
    </source>
</evidence>
<keyword evidence="9" id="KW-0675">Receptor</keyword>
<keyword evidence="7" id="KW-1133">Transmembrane helix</keyword>
<keyword evidence="12" id="KW-1185">Reference proteome</keyword>